<dbReference type="InterPro" id="IPR025345">
    <property type="entry name" value="DUF4249"/>
</dbReference>
<dbReference type="AlphaFoldDB" id="A0A6B3LJU6"/>
<organism evidence="1 2">
    <name type="scientific">Pontibacter burrus</name>
    <dbReference type="NCBI Taxonomy" id="2704466"/>
    <lineage>
        <taxon>Bacteria</taxon>
        <taxon>Pseudomonadati</taxon>
        <taxon>Bacteroidota</taxon>
        <taxon>Cytophagia</taxon>
        <taxon>Cytophagales</taxon>
        <taxon>Hymenobacteraceae</taxon>
        <taxon>Pontibacter</taxon>
    </lineage>
</organism>
<evidence type="ECO:0000313" key="2">
    <source>
        <dbReference type="Proteomes" id="UP000474777"/>
    </source>
</evidence>
<reference evidence="1 2" key="1">
    <citation type="submission" date="2020-02" db="EMBL/GenBank/DDBJ databases">
        <authorList>
            <person name="Kim M.K."/>
        </authorList>
    </citation>
    <scope>NUCLEOTIDE SEQUENCE [LARGE SCALE GENOMIC DNA]</scope>
    <source>
        <strain evidence="1 2">BT327</strain>
    </source>
</reference>
<dbReference type="Pfam" id="PF14054">
    <property type="entry name" value="DUF4249"/>
    <property type="match status" value="1"/>
</dbReference>
<dbReference type="PROSITE" id="PS51257">
    <property type="entry name" value="PROKAR_LIPOPROTEIN"/>
    <property type="match status" value="1"/>
</dbReference>
<dbReference type="Proteomes" id="UP000474777">
    <property type="component" value="Unassembled WGS sequence"/>
</dbReference>
<accession>A0A6B3LJU6</accession>
<comment type="caution">
    <text evidence="1">The sequence shown here is derived from an EMBL/GenBank/DDBJ whole genome shotgun (WGS) entry which is preliminary data.</text>
</comment>
<proteinExistence type="predicted"/>
<protein>
    <submittedName>
        <fullName evidence="1">DUF4249 domain-containing protein</fullName>
    </submittedName>
</protein>
<gene>
    <name evidence="1" type="ORF">GXP69_04765</name>
</gene>
<evidence type="ECO:0000313" key="1">
    <source>
        <dbReference type="EMBL" id="NEM96999.1"/>
    </source>
</evidence>
<sequence length="382" mass="43848">MKPINWKNILGFLIMLLATGCVEPYAPEVIQSPNSYLVVNGFINANGTTTIKLQRTQNLDDNTPPPPENGAIMMVESEDGEKFGMVQPESGVYVTAPLTLDPQKKYRLFIRTRTGKEYASEFVEVKETPEIDEVTWKPVDDELRIYVSSHDPNNNTWYYRWEFENTWQFRSAFFTAVKYENNDVVYREEGDPQIYICWKSEKSTTIEVATSKQLTSDVMSNYNVYTIPYNSEKISHRYSILVKQFAITREAYDYLQLLKKNSENIGTLFDPLPSQLTGNIKSLSDPNEPVIGYIGATTEQTKRIFIDIRELPREWKLFNASCDLDTLFLATRNIKEAFGSGKLVPVDPLYKGSPNPYAYTFAPIHCVDCRETGTNVKPDFWK</sequence>
<keyword evidence="2" id="KW-1185">Reference proteome</keyword>
<dbReference type="EMBL" id="JAAGWD010000002">
    <property type="protein sequence ID" value="NEM96999.1"/>
    <property type="molecule type" value="Genomic_DNA"/>
</dbReference>
<dbReference type="RefSeq" id="WP_163912994.1">
    <property type="nucleotide sequence ID" value="NZ_JAAGWD010000002.1"/>
</dbReference>
<name>A0A6B3LJU6_9BACT</name>